<dbReference type="RefSeq" id="WP_118920596.1">
    <property type="nucleotide sequence ID" value="NZ_QWEG01000005.1"/>
</dbReference>
<feature type="transmembrane region" description="Helical" evidence="1">
    <location>
        <begin position="6"/>
        <end position="25"/>
    </location>
</feature>
<dbReference type="Proteomes" id="UP000284416">
    <property type="component" value="Unassembled WGS sequence"/>
</dbReference>
<dbReference type="Gene3D" id="3.60.21.10">
    <property type="match status" value="1"/>
</dbReference>
<dbReference type="AlphaFoldDB" id="A0A417YVI8"/>
<dbReference type="Pfam" id="PF00149">
    <property type="entry name" value="Metallophos"/>
    <property type="match status" value="1"/>
</dbReference>
<keyword evidence="1" id="KW-0472">Membrane</keyword>
<dbReference type="SUPFAM" id="SSF56300">
    <property type="entry name" value="Metallo-dependent phosphatases"/>
    <property type="match status" value="1"/>
</dbReference>
<reference evidence="3 4" key="1">
    <citation type="journal article" date="2017" name="Int. J. Syst. Evol. Microbiol.">
        <title>Bacillus notoginsengisoli sp. nov., a novel bacterium isolated from the rhizosphere of Panax notoginseng.</title>
        <authorList>
            <person name="Zhang M.Y."/>
            <person name="Cheng J."/>
            <person name="Cai Y."/>
            <person name="Zhang T.Y."/>
            <person name="Wu Y.Y."/>
            <person name="Manikprabhu D."/>
            <person name="Li W.J."/>
            <person name="Zhang Y.X."/>
        </authorList>
    </citation>
    <scope>NUCLEOTIDE SEQUENCE [LARGE SCALE GENOMIC DNA]</scope>
    <source>
        <strain evidence="3 4">JCM 30743</strain>
    </source>
</reference>
<sequence>MQTFILTAIVFAGLALLIYMGFLAFEENILEQELRFSNFPKSFGTLKIFFISDIHKRKLSEQFISKAKGKADIVIIGGDLKEKGVPIKRVKENVEMLNTIGPVYFVWGNNDYEGDYRELDALLLDLKVKILDNTAALFESKTGDKLTLLGVDDVGLEKDRLDFALSDAERGWFTILASHNPKIIEKITPEDNISLVLSGHTHGGQIRIFGFGPYKKGGIEERGGTILLTSNGYGTTGIPFRLGARAESHLLSIRNQEKNSIKRIGGQESL</sequence>
<dbReference type="InterPro" id="IPR051158">
    <property type="entry name" value="Metallophosphoesterase_sf"/>
</dbReference>
<dbReference type="GO" id="GO:0016020">
    <property type="term" value="C:membrane"/>
    <property type="evidence" value="ECO:0007669"/>
    <property type="project" value="GOC"/>
</dbReference>
<evidence type="ECO:0000256" key="1">
    <source>
        <dbReference type="SAM" id="Phobius"/>
    </source>
</evidence>
<proteinExistence type="predicted"/>
<comment type="caution">
    <text evidence="3">The sequence shown here is derived from an EMBL/GenBank/DDBJ whole genome shotgun (WGS) entry which is preliminary data.</text>
</comment>
<dbReference type="PANTHER" id="PTHR31302">
    <property type="entry name" value="TRANSMEMBRANE PROTEIN WITH METALLOPHOSPHOESTERASE DOMAIN-RELATED"/>
    <property type="match status" value="1"/>
</dbReference>
<keyword evidence="1" id="KW-0812">Transmembrane</keyword>
<dbReference type="GO" id="GO:0009245">
    <property type="term" value="P:lipid A biosynthetic process"/>
    <property type="evidence" value="ECO:0007669"/>
    <property type="project" value="TreeGrafter"/>
</dbReference>
<dbReference type="InterPro" id="IPR029052">
    <property type="entry name" value="Metallo-depent_PP-like"/>
</dbReference>
<accession>A0A417YVI8</accession>
<keyword evidence="1" id="KW-1133">Transmembrane helix</keyword>
<keyword evidence="4" id="KW-1185">Reference proteome</keyword>
<evidence type="ECO:0000313" key="3">
    <source>
        <dbReference type="EMBL" id="RHW41222.1"/>
    </source>
</evidence>
<feature type="domain" description="Calcineurin-like phosphoesterase" evidence="2">
    <location>
        <begin position="46"/>
        <end position="203"/>
    </location>
</feature>
<name>A0A417YVI8_9BACI</name>
<organism evidence="3 4">
    <name type="scientific">Neobacillus notoginsengisoli</name>
    <dbReference type="NCBI Taxonomy" id="1578198"/>
    <lineage>
        <taxon>Bacteria</taxon>
        <taxon>Bacillati</taxon>
        <taxon>Bacillota</taxon>
        <taxon>Bacilli</taxon>
        <taxon>Bacillales</taxon>
        <taxon>Bacillaceae</taxon>
        <taxon>Neobacillus</taxon>
    </lineage>
</organism>
<gene>
    <name evidence="3" type="ORF">D1B31_09840</name>
</gene>
<dbReference type="EMBL" id="QWEG01000005">
    <property type="protein sequence ID" value="RHW41222.1"/>
    <property type="molecule type" value="Genomic_DNA"/>
</dbReference>
<dbReference type="PANTHER" id="PTHR31302:SF32">
    <property type="entry name" value="PHOSPHOESTERASE"/>
    <property type="match status" value="1"/>
</dbReference>
<protein>
    <submittedName>
        <fullName evidence="3">Metallophosphoesterase</fullName>
    </submittedName>
</protein>
<evidence type="ECO:0000313" key="4">
    <source>
        <dbReference type="Proteomes" id="UP000284416"/>
    </source>
</evidence>
<dbReference type="GO" id="GO:0008758">
    <property type="term" value="F:UDP-2,3-diacylglucosamine hydrolase activity"/>
    <property type="evidence" value="ECO:0007669"/>
    <property type="project" value="TreeGrafter"/>
</dbReference>
<dbReference type="OrthoDB" id="9780884at2"/>
<dbReference type="InterPro" id="IPR004843">
    <property type="entry name" value="Calcineurin-like_PHP"/>
</dbReference>
<evidence type="ECO:0000259" key="2">
    <source>
        <dbReference type="Pfam" id="PF00149"/>
    </source>
</evidence>